<reference evidence="1" key="1">
    <citation type="submission" date="2014-02" db="EMBL/GenBank/DDBJ databases">
        <authorList>
            <person name="Genoscope - CEA"/>
        </authorList>
    </citation>
    <scope>NUCLEOTIDE SEQUENCE</scope>
    <source>
        <strain evidence="1">LS3</strain>
    </source>
</reference>
<gene>
    <name evidence="1" type="ORF">GNLVRS02_ARAD1B11176g</name>
</gene>
<organism evidence="1">
    <name type="scientific">Blastobotrys adeninivorans</name>
    <name type="common">Yeast</name>
    <name type="synonym">Arxula adeninivorans</name>
    <dbReference type="NCBI Taxonomy" id="409370"/>
    <lineage>
        <taxon>Eukaryota</taxon>
        <taxon>Fungi</taxon>
        <taxon>Dikarya</taxon>
        <taxon>Ascomycota</taxon>
        <taxon>Saccharomycotina</taxon>
        <taxon>Dipodascomycetes</taxon>
        <taxon>Dipodascales</taxon>
        <taxon>Trichomonascaceae</taxon>
        <taxon>Blastobotrys</taxon>
    </lineage>
</organism>
<dbReference type="EMBL" id="HG937692">
    <property type="protein sequence ID" value="CDP36359.1"/>
    <property type="molecule type" value="Genomic_DNA"/>
</dbReference>
<evidence type="ECO:0000313" key="1">
    <source>
        <dbReference type="EMBL" id="CDP36359.1"/>
    </source>
</evidence>
<dbReference type="Gene3D" id="3.40.50.12120">
    <property type="entry name" value="POC1 chaperone"/>
    <property type="match status" value="1"/>
</dbReference>
<sequence length="261" mass="27878">MILKPWTELPTPRHLLDENDDLDEASAGFILQWVPWTKIQLQQQVPEGAHLCVVASRLESYARSLARTGKAVGEITVGVDHAPIAQESGEPATQVDSLQLYDGDMEADTRKTIELFKTTVSLVDSKTVVVCAPPLEPKDCYTFAEQLLSLKPAKVTILTPCSVLAPKANEYVYALGNVGAGLDLPALEPPSSISGPSASVMALAHSSSIPVTAIAVQADGAVGHEYVDHEATEHVIGVSLGRLLGVPAVVRHSIDHDSMYL</sequence>
<dbReference type="AlphaFoldDB" id="A0A060T6D6"/>
<accession>A0A060T6D6</accession>
<protein>
    <submittedName>
        <fullName evidence="1">ARAD1B11176p</fullName>
    </submittedName>
</protein>
<dbReference type="PhylomeDB" id="A0A060T6D6"/>
<reference evidence="1" key="2">
    <citation type="submission" date="2014-06" db="EMBL/GenBank/DDBJ databases">
        <title>The complete genome of Blastobotrys (Arxula) adeninivorans LS3 - a yeast of biotechnological interest.</title>
        <authorList>
            <person name="Kunze G."/>
            <person name="Gaillardin C."/>
            <person name="Czernicka M."/>
            <person name="Durrens P."/>
            <person name="Martin T."/>
            <person name="Boer E."/>
            <person name="Gabaldon T."/>
            <person name="Cruz J."/>
            <person name="Talla E."/>
            <person name="Marck C."/>
            <person name="Goffeau A."/>
            <person name="Barbe V."/>
            <person name="Baret P."/>
            <person name="Baronian K."/>
            <person name="Beier S."/>
            <person name="Bleykasten C."/>
            <person name="Bode R."/>
            <person name="Casaregola S."/>
            <person name="Despons L."/>
            <person name="Fairhead C."/>
            <person name="Giersberg M."/>
            <person name="Gierski P."/>
            <person name="Hahnel U."/>
            <person name="Hartmann A."/>
            <person name="Jankowska D."/>
            <person name="Jubin C."/>
            <person name="Jung P."/>
            <person name="Lafontaine I."/>
            <person name="Leh-Louis V."/>
            <person name="Lemaire M."/>
            <person name="Marcet-Houben M."/>
            <person name="Mascher M."/>
            <person name="Morel G."/>
            <person name="Richard G.-F."/>
            <person name="Riechen J."/>
            <person name="Sacerdot C."/>
            <person name="Sarkar A."/>
            <person name="Savel G."/>
            <person name="Schacherer J."/>
            <person name="Sherman D."/>
            <person name="Straub M.-L."/>
            <person name="Stein N."/>
            <person name="Thierry A."/>
            <person name="Trautwein-Schult A."/>
            <person name="Westhof E."/>
            <person name="Worch S."/>
            <person name="Dujon B."/>
            <person name="Souciet J.-L."/>
            <person name="Wincker P."/>
            <person name="Scholz U."/>
            <person name="Neuveglise N."/>
        </authorList>
    </citation>
    <scope>NUCLEOTIDE SEQUENCE</scope>
    <source>
        <strain evidence="1">LS3</strain>
    </source>
</reference>
<proteinExistence type="predicted"/>
<name>A0A060T6D6_BLAAD</name>
<dbReference type="InterPro" id="IPR038605">
    <property type="entry name" value="Pba1_sf"/>
</dbReference>